<evidence type="ECO:0008006" key="3">
    <source>
        <dbReference type="Google" id="ProtNLM"/>
    </source>
</evidence>
<dbReference type="EMBL" id="SNXK01000013">
    <property type="protein sequence ID" value="TDP29421.1"/>
    <property type="molecule type" value="Genomic_DNA"/>
</dbReference>
<dbReference type="PANTHER" id="PTHR19959">
    <property type="entry name" value="KINESIN LIGHT CHAIN"/>
    <property type="match status" value="1"/>
</dbReference>
<dbReference type="Gene3D" id="1.25.40.10">
    <property type="entry name" value="Tetratricopeptide repeat domain"/>
    <property type="match status" value="3"/>
</dbReference>
<dbReference type="InterPro" id="IPR011990">
    <property type="entry name" value="TPR-like_helical_dom_sf"/>
</dbReference>
<evidence type="ECO:0000313" key="2">
    <source>
        <dbReference type="Proteomes" id="UP000295087"/>
    </source>
</evidence>
<dbReference type="SUPFAM" id="SSF48452">
    <property type="entry name" value="TPR-like"/>
    <property type="match status" value="3"/>
</dbReference>
<reference evidence="1 2" key="1">
    <citation type="submission" date="2019-03" db="EMBL/GenBank/DDBJ databases">
        <title>Genomic Encyclopedia of Type Strains, Phase IV (KMG-IV): sequencing the most valuable type-strain genomes for metagenomic binning, comparative biology and taxonomic classification.</title>
        <authorList>
            <person name="Goeker M."/>
        </authorList>
    </citation>
    <scope>NUCLEOTIDE SEQUENCE [LARGE SCALE GENOMIC DNA]</scope>
    <source>
        <strain evidence="1 2">DSM 44496</strain>
    </source>
</reference>
<protein>
    <recommendedName>
        <fullName evidence="3">Tetratricopeptide repeat protein</fullName>
    </recommendedName>
</protein>
<dbReference type="AlphaFoldDB" id="A0A4R6NY51"/>
<keyword evidence="2" id="KW-1185">Reference proteome</keyword>
<sequence>MLDVTDVITSLDRILDLDSATHRESGWRSLTQSVDERLSGVSESMDTLAVALEIQRLAGDQDPPPFLLMELICDRLVDSPIDTSKSGWQVNITETIAASLDQVVQKAVSVHESPRNHPVDDARHLLEALQWGLGAGFPEEHWIAVANTICPQRDFTRADIDWLLGALGKYVVEDSEQGVAVYRCAHSLIAQHFRMRATNDQVSGDIEIRVARTLLDRAETLSSVSADSVDPHLSRYLWQYLMRAGEQGLALLRDRAVRVPRHAAELAYATLGVSINALDAADVARATELAEVTIAQLEDSDLQHSDPVYAQAHAHLALCFQASGHVDQAVRSAGAAVDVYARLVQHDPDLLADYAAVVHNYGTTLMDARRPQAAIEAASRAADLEREFLARGGDNHYRLGVTLNVLALAHSAALRDADAVVASGDSVDALRRAVELRNRVRDRIALAESLSNLGGHLASIGDLQSGLSAAEEARRVLEEVAVEEPSLKSKLAGAKNDVAARLMELGEHERALVLMDEVIETLQSIENPSLKVRTQYFGALNNCCVVLLSAGATMEAARRGDAAVRLARTIAADHPATNGDLAMALDNFANCLTQLSEHRRAIQLTEEALTIYREIANQNKGELVHVARVLLNYGDRLANVGHPEDAVVATEEARNLYHNLAASNARFGVEVARTMAQLAIHQRAARDRVGAASTAAQAVQLFNELAGRKIVDDNLLAEARAETLVQATTCALDLGLQLEYAQRAVSAFEAAGVSKSLRYAVALRNLAAVQGMAEEFTAGVEAIKRAVEVLSQLAATDRAVEAELASALGIQARLEFAVSHPDLGIQAALDALVYYERLPELTPANIATCAEALAALATDGVAFDPRLPIAAYVDRVLEPLDAVQRARLLGEIVSRLPDLSPFVPQWILRGLNELGQQDPASLFGLRMLARRKRAAIPFLFDLAWARATHANAPSWLTIDLRRLASALKWASSSTHREGYEYLRHHHYLVDPSFDPAVEEAYLGIIPERVPVLREIRSIAAVSDIADAYQKPLASDIADAFAATDLDEQLELLAANGEELRSELVKEHLRNRATTDDVSGTKAYFLLRLSEDDLHVAVAGALSDPDAAQDLLERIARDNDQPTLVRATQVLLTRHPPRAWQPEVAGVAAFYLSAIMMEQGKQQEATSLVDSVRELVPDRLVSLTSAAARLGPIKPEFLQLIPLLIDVRQDN</sequence>
<comment type="caution">
    <text evidence="1">The sequence shown here is derived from an EMBL/GenBank/DDBJ whole genome shotgun (WGS) entry which is preliminary data.</text>
</comment>
<dbReference type="Proteomes" id="UP000295087">
    <property type="component" value="Unassembled WGS sequence"/>
</dbReference>
<name>A0A4R6NY51_NOCIG</name>
<evidence type="ECO:0000313" key="1">
    <source>
        <dbReference type="EMBL" id="TDP29421.1"/>
    </source>
</evidence>
<proteinExistence type="predicted"/>
<organism evidence="1 2">
    <name type="scientific">Nocardia ignorata</name>
    <dbReference type="NCBI Taxonomy" id="145285"/>
    <lineage>
        <taxon>Bacteria</taxon>
        <taxon>Bacillati</taxon>
        <taxon>Actinomycetota</taxon>
        <taxon>Actinomycetes</taxon>
        <taxon>Mycobacteriales</taxon>
        <taxon>Nocardiaceae</taxon>
        <taxon>Nocardia</taxon>
    </lineage>
</organism>
<dbReference type="PANTHER" id="PTHR19959:SF119">
    <property type="entry name" value="FUNGAL LIPASE-LIKE DOMAIN-CONTAINING PROTEIN"/>
    <property type="match status" value="1"/>
</dbReference>
<accession>A0A4R6NY51</accession>
<gene>
    <name evidence="1" type="ORF">DFR75_11390</name>
</gene>
<dbReference type="SMART" id="SM00028">
    <property type="entry name" value="TPR"/>
    <property type="match status" value="5"/>
</dbReference>
<dbReference type="InterPro" id="IPR019734">
    <property type="entry name" value="TPR_rpt"/>
</dbReference>